<dbReference type="OMA" id="KCRLICA"/>
<evidence type="ECO:0000256" key="1">
    <source>
        <dbReference type="ARBA" id="ARBA00005850"/>
    </source>
</evidence>
<dbReference type="NCBIfam" id="TIGR00309">
    <property type="entry name" value="V_ATPase_subD"/>
    <property type="match status" value="1"/>
</dbReference>
<organism evidence="6">
    <name type="scientific">Camponotus floridanus</name>
    <name type="common">Florida carpenter ant</name>
    <dbReference type="NCBI Taxonomy" id="104421"/>
    <lineage>
        <taxon>Eukaryota</taxon>
        <taxon>Metazoa</taxon>
        <taxon>Ecdysozoa</taxon>
        <taxon>Arthropoda</taxon>
        <taxon>Hexapoda</taxon>
        <taxon>Insecta</taxon>
        <taxon>Pterygota</taxon>
        <taxon>Neoptera</taxon>
        <taxon>Endopterygota</taxon>
        <taxon>Hymenoptera</taxon>
        <taxon>Apocrita</taxon>
        <taxon>Aculeata</taxon>
        <taxon>Formicoidea</taxon>
        <taxon>Formicidae</taxon>
        <taxon>Formicinae</taxon>
        <taxon>Camponotus</taxon>
    </lineage>
</organism>
<evidence type="ECO:0000256" key="3">
    <source>
        <dbReference type="ARBA" id="ARBA00023065"/>
    </source>
</evidence>
<dbReference type="GO" id="GO:0046961">
    <property type="term" value="F:proton-transporting ATPase activity, rotational mechanism"/>
    <property type="evidence" value="ECO:0007669"/>
    <property type="project" value="InterPro"/>
</dbReference>
<protein>
    <submittedName>
        <fullName evidence="5">Vacuolar proton pump subunit D 1</fullName>
    </submittedName>
</protein>
<dbReference type="InterPro" id="IPR002699">
    <property type="entry name" value="V_ATPase_D"/>
</dbReference>
<dbReference type="Proteomes" id="UP000000311">
    <property type="component" value="Unassembled WGS sequence"/>
</dbReference>
<reference evidence="5 6" key="1">
    <citation type="journal article" date="2010" name="Science">
        <title>Genomic comparison of the ants Camponotus floridanus and Harpegnathos saltator.</title>
        <authorList>
            <person name="Bonasio R."/>
            <person name="Zhang G."/>
            <person name="Ye C."/>
            <person name="Mutti N.S."/>
            <person name="Fang X."/>
            <person name="Qin N."/>
            <person name="Donahue G."/>
            <person name="Yang P."/>
            <person name="Li Q."/>
            <person name="Li C."/>
            <person name="Zhang P."/>
            <person name="Huang Z."/>
            <person name="Berger S.L."/>
            <person name="Reinberg D."/>
            <person name="Wang J."/>
            <person name="Liebig J."/>
        </authorList>
    </citation>
    <scope>NUCLEOTIDE SEQUENCE [LARGE SCALE GENOMIC DNA]</scope>
    <source>
        <strain evidence="6">C129</strain>
    </source>
</reference>
<accession>E2AEI9</accession>
<evidence type="ECO:0000313" key="5">
    <source>
        <dbReference type="EMBL" id="EFN68146.1"/>
    </source>
</evidence>
<keyword evidence="3" id="KW-0406">Ion transport</keyword>
<comment type="function">
    <text evidence="4">Subunit of the V1 complex of vacuolar(H+)-ATPase (V-ATPase), a multisubunit enzyme composed of a peripheral complex (V1) that hydrolyzes ATP and a membrane integral complex (V0) that translocates protons. V-ATPase is responsible for acidifying and maintaining the pH of intracellular compartments and in some cell types, is targeted to the plasma membrane, where it is responsible for acidifying the extracellular environment.</text>
</comment>
<evidence type="ECO:0000256" key="2">
    <source>
        <dbReference type="ARBA" id="ARBA00022448"/>
    </source>
</evidence>
<evidence type="ECO:0000256" key="4">
    <source>
        <dbReference type="ARBA" id="ARBA00045737"/>
    </source>
</evidence>
<dbReference type="STRING" id="104421.E2AEI9"/>
<name>E2AEI9_CAMFO</name>
<sequence>MEIVDRLAVFPTSSSYTSVKCRLICARRSRDLLAKKIDGLLILFRTILSRLFENKLQVDEAMRIAAFSLAEVNYVTGGVNQLVLETVDKARTRIRCREEIIGGVRLRIYEPYRNGDDPFEFTGLSRGGQQVAKLKKNYEKATDLLIELASLRHNFQMLDRVIKETNRRVNALRYIIIPRLERTLAYIITELDEYEREEFYRIKKIQELKIKRRNGKFSYNPIQDANIFDDTDEDLLF</sequence>
<proteinExistence type="inferred from homology"/>
<gene>
    <name evidence="5" type="ORF">EAG_05535</name>
</gene>
<comment type="similarity">
    <text evidence="1">Belongs to the V-ATPase D subunit family.</text>
</comment>
<dbReference type="Pfam" id="PF01813">
    <property type="entry name" value="ATP-synt_D"/>
    <property type="match status" value="1"/>
</dbReference>
<dbReference type="AlphaFoldDB" id="E2AEI9"/>
<dbReference type="OrthoDB" id="7676488at2759"/>
<dbReference type="Gene3D" id="1.10.287.3240">
    <property type="match status" value="1"/>
</dbReference>
<evidence type="ECO:0000313" key="6">
    <source>
        <dbReference type="Proteomes" id="UP000000311"/>
    </source>
</evidence>
<dbReference type="EMBL" id="GL438862">
    <property type="protein sequence ID" value="EFN68146.1"/>
    <property type="molecule type" value="Genomic_DNA"/>
</dbReference>
<keyword evidence="6" id="KW-1185">Reference proteome</keyword>
<keyword evidence="2" id="KW-0813">Transport</keyword>
<dbReference type="PANTHER" id="PTHR11671">
    <property type="entry name" value="V-TYPE ATP SYNTHASE SUBUNIT D"/>
    <property type="match status" value="1"/>
</dbReference>
<dbReference type="InParanoid" id="E2AEI9"/>